<evidence type="ECO:0000256" key="6">
    <source>
        <dbReference type="SAM" id="MobiDB-lite"/>
    </source>
</evidence>
<dbReference type="InterPro" id="IPR036322">
    <property type="entry name" value="WD40_repeat_dom_sf"/>
</dbReference>
<evidence type="ECO:0000313" key="8">
    <source>
        <dbReference type="EMBL" id="EEB15731.1"/>
    </source>
</evidence>
<dbReference type="GO" id="GO:0045159">
    <property type="term" value="F:myosin II binding"/>
    <property type="evidence" value="ECO:0007669"/>
    <property type="project" value="TreeGrafter"/>
</dbReference>
<dbReference type="SUPFAM" id="SSF50978">
    <property type="entry name" value="WD40 repeat-like"/>
    <property type="match status" value="2"/>
</dbReference>
<evidence type="ECO:0000256" key="5">
    <source>
        <dbReference type="PROSITE-ProRule" id="PRU00221"/>
    </source>
</evidence>
<dbReference type="GO" id="GO:0005886">
    <property type="term" value="C:plasma membrane"/>
    <property type="evidence" value="ECO:0007669"/>
    <property type="project" value="TreeGrafter"/>
</dbReference>
<dbReference type="GO" id="GO:0019905">
    <property type="term" value="F:syntaxin binding"/>
    <property type="evidence" value="ECO:0007669"/>
    <property type="project" value="TreeGrafter"/>
</dbReference>
<dbReference type="InterPro" id="IPR001680">
    <property type="entry name" value="WD40_rpt"/>
</dbReference>
<dbReference type="GO" id="GO:0005096">
    <property type="term" value="F:GTPase activator activity"/>
    <property type="evidence" value="ECO:0007669"/>
    <property type="project" value="TreeGrafter"/>
</dbReference>
<name>E0VQS5_PEDHC</name>
<feature type="compositionally biased region" description="Basic and acidic residues" evidence="6">
    <location>
        <begin position="956"/>
        <end position="974"/>
    </location>
</feature>
<proteinExistence type="inferred from homology"/>
<protein>
    <submittedName>
        <fullName evidence="8 9">Lethal giant larvae, putative</fullName>
    </submittedName>
</protein>
<evidence type="ECO:0000256" key="4">
    <source>
        <dbReference type="ARBA" id="ARBA00022737"/>
    </source>
</evidence>
<dbReference type="GO" id="GO:0006887">
    <property type="term" value="P:exocytosis"/>
    <property type="evidence" value="ECO:0007669"/>
    <property type="project" value="UniProtKB-KW"/>
</dbReference>
<dbReference type="InterPro" id="IPR015943">
    <property type="entry name" value="WD40/YVTN_repeat-like_dom_sf"/>
</dbReference>
<feature type="repeat" description="WD" evidence="5">
    <location>
        <begin position="426"/>
        <end position="440"/>
    </location>
</feature>
<dbReference type="InterPro" id="IPR000664">
    <property type="entry name" value="Lethal2_giant"/>
</dbReference>
<dbReference type="RefSeq" id="XP_002428469.1">
    <property type="nucleotide sequence ID" value="XM_002428424.1"/>
</dbReference>
<dbReference type="eggNOG" id="KOG1983">
    <property type="taxonomic scope" value="Eukaryota"/>
</dbReference>
<dbReference type="GO" id="GO:0030864">
    <property type="term" value="C:cortical actin cytoskeleton"/>
    <property type="evidence" value="ECO:0007669"/>
    <property type="project" value="TreeGrafter"/>
</dbReference>
<evidence type="ECO:0000256" key="1">
    <source>
        <dbReference type="ARBA" id="ARBA00008070"/>
    </source>
</evidence>
<evidence type="ECO:0000313" key="10">
    <source>
        <dbReference type="Proteomes" id="UP000009046"/>
    </source>
</evidence>
<keyword evidence="2" id="KW-0268">Exocytosis</keyword>
<feature type="region of interest" description="Disordered" evidence="6">
    <location>
        <begin position="910"/>
        <end position="977"/>
    </location>
</feature>
<accession>E0VQS5</accession>
<dbReference type="HOGENOM" id="CLU_005214_0_0_1"/>
<reference evidence="8" key="1">
    <citation type="submission" date="2007-04" db="EMBL/GenBank/DDBJ databases">
        <title>Annotation of Pediculus humanus corporis strain USDA.</title>
        <authorList>
            <person name="Kirkness E."/>
            <person name="Hannick L."/>
            <person name="Hass B."/>
            <person name="Bruggner R."/>
            <person name="Lawson D."/>
            <person name="Bidwell S."/>
            <person name="Joardar V."/>
            <person name="Caler E."/>
            <person name="Walenz B."/>
            <person name="Inman J."/>
            <person name="Schobel S."/>
            <person name="Galinsky K."/>
            <person name="Amedeo P."/>
            <person name="Strausberg R."/>
        </authorList>
    </citation>
    <scope>NUCLEOTIDE SEQUENCE</scope>
    <source>
        <strain evidence="8">USDA</strain>
    </source>
</reference>
<keyword evidence="3 5" id="KW-0853">WD repeat</keyword>
<dbReference type="FunCoup" id="E0VQS5">
    <property type="interactions" value="416"/>
</dbReference>
<keyword evidence="4" id="KW-0677">Repeat</keyword>
<dbReference type="AlphaFoldDB" id="E0VQS5"/>
<dbReference type="EMBL" id="AAZO01004488">
    <property type="status" value="NOT_ANNOTATED_CDS"/>
    <property type="molecule type" value="Genomic_DNA"/>
</dbReference>
<dbReference type="Gene3D" id="2.130.10.10">
    <property type="entry name" value="YVTN repeat-like/Quinoprotein amine dehydrogenase"/>
    <property type="match status" value="3"/>
</dbReference>
<dbReference type="InterPro" id="IPR013577">
    <property type="entry name" value="LLGL2"/>
</dbReference>
<dbReference type="GO" id="GO:0008593">
    <property type="term" value="P:regulation of Notch signaling pathway"/>
    <property type="evidence" value="ECO:0007669"/>
    <property type="project" value="TreeGrafter"/>
</dbReference>
<feature type="domain" description="Lethal giant larvae homologue 2" evidence="7">
    <location>
        <begin position="261"/>
        <end position="357"/>
    </location>
</feature>
<dbReference type="InParanoid" id="E0VQS5"/>
<evidence type="ECO:0000313" key="9">
    <source>
        <dbReference type="EnsemblMetazoa" id="PHUM383750-PA"/>
    </source>
</evidence>
<dbReference type="CTD" id="8237261"/>
<reference evidence="8" key="2">
    <citation type="submission" date="2007-04" db="EMBL/GenBank/DDBJ databases">
        <title>The genome of the human body louse.</title>
        <authorList>
            <consortium name="The Human Body Louse Genome Consortium"/>
            <person name="Kirkness E."/>
            <person name="Walenz B."/>
            <person name="Hass B."/>
            <person name="Bruggner R."/>
            <person name="Strausberg R."/>
        </authorList>
    </citation>
    <scope>NUCLEOTIDE SEQUENCE</scope>
    <source>
        <strain evidence="8">USDA</strain>
    </source>
</reference>
<dbReference type="Pfam" id="PF08366">
    <property type="entry name" value="LLGL"/>
    <property type="match status" value="1"/>
</dbReference>
<dbReference type="EMBL" id="DS235440">
    <property type="protein sequence ID" value="EEB15731.1"/>
    <property type="molecule type" value="Genomic_DNA"/>
</dbReference>
<comment type="similarity">
    <text evidence="1">Belongs to the WD repeat L(2)GL family.</text>
</comment>
<dbReference type="OrthoDB" id="19944at2759"/>
<dbReference type="PROSITE" id="PS50082">
    <property type="entry name" value="WD_REPEATS_2"/>
    <property type="match status" value="1"/>
</dbReference>
<dbReference type="GO" id="GO:0006893">
    <property type="term" value="P:Golgi to plasma membrane transport"/>
    <property type="evidence" value="ECO:0007669"/>
    <property type="project" value="TreeGrafter"/>
</dbReference>
<dbReference type="OMA" id="TKNHSRP"/>
<dbReference type="GO" id="GO:0051294">
    <property type="term" value="P:establishment of spindle orientation"/>
    <property type="evidence" value="ECO:0007669"/>
    <property type="project" value="TreeGrafter"/>
</dbReference>
<dbReference type="KEGG" id="phu:Phum_PHUM383750"/>
<dbReference type="PANTHER" id="PTHR10241:SF29">
    <property type="entry name" value="LETHAL(2) GIANT LARVAE PROTEIN"/>
    <property type="match status" value="1"/>
</dbReference>
<dbReference type="SMART" id="SM00320">
    <property type="entry name" value="WD40"/>
    <property type="match status" value="8"/>
</dbReference>
<evidence type="ECO:0000259" key="7">
    <source>
        <dbReference type="Pfam" id="PF08366"/>
    </source>
</evidence>
<organism>
    <name type="scientific">Pediculus humanus subsp. corporis</name>
    <name type="common">Body louse</name>
    <dbReference type="NCBI Taxonomy" id="121224"/>
    <lineage>
        <taxon>Eukaryota</taxon>
        <taxon>Metazoa</taxon>
        <taxon>Ecdysozoa</taxon>
        <taxon>Arthropoda</taxon>
        <taxon>Hexapoda</taxon>
        <taxon>Insecta</taxon>
        <taxon>Pterygota</taxon>
        <taxon>Neoptera</taxon>
        <taxon>Paraneoptera</taxon>
        <taxon>Psocodea</taxon>
        <taxon>Troctomorpha</taxon>
        <taxon>Phthiraptera</taxon>
        <taxon>Anoplura</taxon>
        <taxon>Pediculidae</taxon>
        <taxon>Pediculus</taxon>
    </lineage>
</organism>
<sequence length="1056" mass="116933">MLKFIRGKAQQPSADRQKLQKELFAFRKTVHHGFPNKPTALAWDPELKLLAISTTNGTLKVIGKPGVEFYGQHHADGTVIKILFVPNQGRLITLCDNNSLHLWEINDGCLAEVKSQVFEGKLKKISAMCIDSSKELLLLGTEGGNVYFLNLKTFQMLDSIIYVDIVMQNLPSSYKITNPGAVEAIAEQPGNPNHILIGYTRGLIVLWDNSNPSNKKIFMNPQQLECLCWFSNGTKFASSHNDGSYAFWDVESEDKPVEEPTTLYGPFPCKPITKLLWVETEREDLIIFSGGMPRASYSEKYTVTVYGSNGKTHAVLDFTSKVIDFIYLESETTSEPGILLVLAEEELIAVDLNNEDMKMILLPYLASLHASAVTCSYHVSNVPKQLHESLKEAGLRQMQDFYSDRKWPTLGGRVLQEVEESDTCELLLTGHEDGTVRFWDCTGVAFASLYKFSSAPLFTSDLPVSPNEEEDEWPPFKKIGTFDPYSDDPRLAVKKVWLCPKSGTLVVAGTAGHVIVATFGEEVSVDSQIPVRTVNIVSDRDNFVWKGYEALTLTKQPPTDSSSLQVSSILQLHPPASVTALCCSTELGLIAVGTAHGLALYDYIRMQPVVTKCTLNSNDLSSAGEGPISRRKSLKKSLRESFRRLRRGRTTKGSSSEEKRGHASPIKGHTIGSPIETRPVERQIEARPVDDSMGGTVRCVHLANTFLISMQNISPTFWAGTNNGTVYAFTISMPPRQKRREENVHSQLGKEIQLKHRAPVLSVTVIDSNNVPLNKDSVVPHRVLICSEEQFKVFTLPGLKPMGKLKLTAHEGCRVRKTNFAKFSTGDKRTSETCLVCLTNLGDCLVLNVPEFRRQLNAAVVPPEDVHGIYSLTFTSHGEAFYLHSSSEYQRISLSTSKVTPLACKLDLPESVREKEESDEVAEDETSENEEDVKDVKEEEDGEGEGKDNDDEDNDKEMKNGFDGGETKGEKNVDDDVPLANGSLLGKLKPVENGVDENKLDFSIGDITVDSVKEHITNINHTSEDNSEQEEVKSSSVVIKSTTTTTITETNVTLPA</sequence>
<gene>
    <name evidence="9" type="primary">8237261</name>
    <name evidence="8" type="ORF">Phum_PHUM383750</name>
</gene>
<keyword evidence="10" id="KW-1185">Reference proteome</keyword>
<dbReference type="GeneID" id="8237261"/>
<dbReference type="Proteomes" id="UP000009046">
    <property type="component" value="Unassembled WGS sequence"/>
</dbReference>
<dbReference type="VEuPathDB" id="VectorBase:PHUM383750"/>
<dbReference type="Pfam" id="PF00400">
    <property type="entry name" value="WD40"/>
    <property type="match status" value="1"/>
</dbReference>
<feature type="compositionally biased region" description="Acidic residues" evidence="6">
    <location>
        <begin position="917"/>
        <end position="955"/>
    </location>
</feature>
<reference evidence="9" key="3">
    <citation type="submission" date="2020-05" db="UniProtKB">
        <authorList>
            <consortium name="EnsemblMetazoa"/>
        </authorList>
    </citation>
    <scope>IDENTIFICATION</scope>
    <source>
        <strain evidence="9">USDA</strain>
    </source>
</reference>
<dbReference type="GO" id="GO:0030866">
    <property type="term" value="P:cortical actin cytoskeleton organization"/>
    <property type="evidence" value="ECO:0007669"/>
    <property type="project" value="TreeGrafter"/>
</dbReference>
<dbReference type="PRINTS" id="PR00962">
    <property type="entry name" value="LETHAL2GIANT"/>
</dbReference>
<dbReference type="GO" id="GO:0032878">
    <property type="term" value="P:regulation of establishment or maintenance of cell polarity"/>
    <property type="evidence" value="ECO:0007669"/>
    <property type="project" value="TreeGrafter"/>
</dbReference>
<evidence type="ECO:0000256" key="3">
    <source>
        <dbReference type="ARBA" id="ARBA00022574"/>
    </source>
</evidence>
<evidence type="ECO:0000256" key="2">
    <source>
        <dbReference type="ARBA" id="ARBA00022483"/>
    </source>
</evidence>
<feature type="region of interest" description="Disordered" evidence="6">
    <location>
        <begin position="621"/>
        <end position="681"/>
    </location>
</feature>
<dbReference type="PANTHER" id="PTHR10241">
    <property type="entry name" value="LETHAL 2 GIANT LARVAE PROTEIN"/>
    <property type="match status" value="1"/>
</dbReference>
<dbReference type="EnsemblMetazoa" id="PHUM383750-RA">
    <property type="protein sequence ID" value="PHUM383750-PA"/>
    <property type="gene ID" value="PHUM383750"/>
</dbReference>
<dbReference type="STRING" id="121224.E0VQS5"/>